<feature type="domain" description="CXXC-type" evidence="6">
    <location>
        <begin position="259"/>
        <end position="308"/>
    </location>
</feature>
<evidence type="ECO:0000256" key="5">
    <source>
        <dbReference type="SAM" id="MobiDB-lite"/>
    </source>
</evidence>
<sequence length="640" mass="71607">MDQGDRDYSPDTQFIVGQSVHLRPSSSHSHKDDNGRVVSLVRHSTRAMPDMDQPGPYLSQLDPSLTPVSPASGTVKQSGSPQDADGLRSNPRHPTSPGPRLLSGDSALLVNGNTRTLSHISFQPCLCICNRCKNSFTGMEGQTLCRRCSHTFKSQDNRNITFRKWLPCGQCRACQVTQDCGSCASCRNGRLNPESRKPVRCRKRKCLCPIRKNRADDLPLVTQVNILNSIPQCSDSEDFSVQFDDDDDDDGDDDDDEGGPKKRSRRSCGTCEACVCTKDCGTCDFCMDKPKFGGSNRKRQKCRLRQCQREAMRHLLPFELGQSEVLTHEVLELSKPRSYYLYTRKGSPHSSKGKLDFEFSDNEADHEMRSKGSLVGLRRQEEDRLRNSSFNGQISKRVDAGRMGLIKEKYLPGRGPETSTPPLLEADIRYKGSDASLLPQNLAYQSEHAEQRSKGSSESVQWTRETEVYTGEQHEEGTTPMITQIFSLADDAAAVNGIDLNHELLQLLESLRSAVLPVLWFSIMVEGPRLQLLQCSKLSTMADTVLQIEPSFCYHISVQGQPLLPTHPLYERHPRRLTSVAQVVALLLELEKYAVCQGFAPREPVQGQDPLVYERAATCDFLVPQKAERCASCMHPSQRH</sequence>
<dbReference type="GO" id="GO:0008270">
    <property type="term" value="F:zinc ion binding"/>
    <property type="evidence" value="ECO:0007669"/>
    <property type="project" value="UniProtKB-KW"/>
</dbReference>
<evidence type="ECO:0000256" key="4">
    <source>
        <dbReference type="PROSITE-ProRule" id="PRU00509"/>
    </source>
</evidence>
<dbReference type="Proteomes" id="UP000504632">
    <property type="component" value="Chromosome 6"/>
</dbReference>
<evidence type="ECO:0000313" key="7">
    <source>
        <dbReference type="Proteomes" id="UP000504632"/>
    </source>
</evidence>
<evidence type="ECO:0000256" key="3">
    <source>
        <dbReference type="ARBA" id="ARBA00022833"/>
    </source>
</evidence>
<dbReference type="InterPro" id="IPR002857">
    <property type="entry name" value="Znf_CXXC"/>
</dbReference>
<evidence type="ECO:0000313" key="8">
    <source>
        <dbReference type="RefSeq" id="XP_030633096.1"/>
    </source>
</evidence>
<name>A0A6J2VPI0_CHACN</name>
<gene>
    <name evidence="8" type="primary">mbd1b</name>
</gene>
<proteinExistence type="predicted"/>
<dbReference type="Pfam" id="PF02008">
    <property type="entry name" value="zf-CXXC"/>
    <property type="match status" value="2"/>
</dbReference>
<organism evidence="7 8">
    <name type="scientific">Chanos chanos</name>
    <name type="common">Milkfish</name>
    <name type="synonym">Mugil chanos</name>
    <dbReference type="NCBI Taxonomy" id="29144"/>
    <lineage>
        <taxon>Eukaryota</taxon>
        <taxon>Metazoa</taxon>
        <taxon>Chordata</taxon>
        <taxon>Craniata</taxon>
        <taxon>Vertebrata</taxon>
        <taxon>Euteleostomi</taxon>
        <taxon>Actinopterygii</taxon>
        <taxon>Neopterygii</taxon>
        <taxon>Teleostei</taxon>
        <taxon>Ostariophysi</taxon>
        <taxon>Gonorynchiformes</taxon>
        <taxon>Chanidae</taxon>
        <taxon>Chanos</taxon>
    </lineage>
</organism>
<evidence type="ECO:0000256" key="1">
    <source>
        <dbReference type="ARBA" id="ARBA00022723"/>
    </source>
</evidence>
<dbReference type="InParanoid" id="A0A6J2VPI0"/>
<dbReference type="CTD" id="334386"/>
<feature type="region of interest" description="Disordered" evidence="5">
    <location>
        <begin position="244"/>
        <end position="266"/>
    </location>
</feature>
<evidence type="ECO:0000256" key="2">
    <source>
        <dbReference type="ARBA" id="ARBA00022771"/>
    </source>
</evidence>
<dbReference type="GeneID" id="115814407"/>
<evidence type="ECO:0000259" key="6">
    <source>
        <dbReference type="PROSITE" id="PS51058"/>
    </source>
</evidence>
<keyword evidence="2 4" id="KW-0863">Zinc-finger</keyword>
<feature type="region of interest" description="Disordered" evidence="5">
    <location>
        <begin position="1"/>
        <end position="105"/>
    </location>
</feature>
<feature type="compositionally biased region" description="Polar residues" evidence="5">
    <location>
        <begin position="61"/>
        <end position="81"/>
    </location>
</feature>
<reference evidence="8" key="1">
    <citation type="submission" date="2025-08" db="UniProtKB">
        <authorList>
            <consortium name="RefSeq"/>
        </authorList>
    </citation>
    <scope>IDENTIFICATION</scope>
</reference>
<dbReference type="RefSeq" id="XP_030633096.1">
    <property type="nucleotide sequence ID" value="XM_030777236.1"/>
</dbReference>
<feature type="domain" description="CXXC-type" evidence="6">
    <location>
        <begin position="160"/>
        <end position="207"/>
    </location>
</feature>
<dbReference type="AlphaFoldDB" id="A0A6J2VPI0"/>
<dbReference type="GO" id="GO:0003677">
    <property type="term" value="F:DNA binding"/>
    <property type="evidence" value="ECO:0007669"/>
    <property type="project" value="InterPro"/>
</dbReference>
<feature type="compositionally biased region" description="Acidic residues" evidence="5">
    <location>
        <begin position="244"/>
        <end position="257"/>
    </location>
</feature>
<accession>A0A6J2VPI0</accession>
<dbReference type="OrthoDB" id="10072024at2759"/>
<keyword evidence="7" id="KW-1185">Reference proteome</keyword>
<keyword evidence="1" id="KW-0479">Metal-binding</keyword>
<dbReference type="PROSITE" id="PS51058">
    <property type="entry name" value="ZF_CXXC"/>
    <property type="match status" value="2"/>
</dbReference>
<keyword evidence="3" id="KW-0862">Zinc</keyword>
<protein>
    <submittedName>
        <fullName evidence="8">Methyl-CpG-binding domain protein 1b</fullName>
    </submittedName>
</protein>